<feature type="signal peptide" evidence="1">
    <location>
        <begin position="1"/>
        <end position="17"/>
    </location>
</feature>
<protein>
    <submittedName>
        <fullName evidence="2">Uncharacterized protein</fullName>
    </submittedName>
</protein>
<dbReference type="Proteomes" id="UP000276133">
    <property type="component" value="Unassembled WGS sequence"/>
</dbReference>
<keyword evidence="1" id="KW-0732">Signal</keyword>
<dbReference type="OrthoDB" id="10181695at2759"/>
<keyword evidence="3" id="KW-1185">Reference proteome</keyword>
<dbReference type="EMBL" id="REGN01004584">
    <property type="protein sequence ID" value="RNA16935.1"/>
    <property type="molecule type" value="Genomic_DNA"/>
</dbReference>
<comment type="caution">
    <text evidence="2">The sequence shown here is derived from an EMBL/GenBank/DDBJ whole genome shotgun (WGS) entry which is preliminary data.</text>
</comment>
<evidence type="ECO:0000256" key="1">
    <source>
        <dbReference type="SAM" id="SignalP"/>
    </source>
</evidence>
<accession>A0A3M7R140</accession>
<evidence type="ECO:0000313" key="2">
    <source>
        <dbReference type="EMBL" id="RNA16935.1"/>
    </source>
</evidence>
<reference evidence="2 3" key="1">
    <citation type="journal article" date="2018" name="Sci. Rep.">
        <title>Genomic signatures of local adaptation to the degree of environmental predictability in rotifers.</title>
        <authorList>
            <person name="Franch-Gras L."/>
            <person name="Hahn C."/>
            <person name="Garcia-Roger E.M."/>
            <person name="Carmona M.J."/>
            <person name="Serra M."/>
            <person name="Gomez A."/>
        </authorList>
    </citation>
    <scope>NUCLEOTIDE SEQUENCE [LARGE SCALE GENOMIC DNA]</scope>
    <source>
        <strain evidence="2">HYR1</strain>
    </source>
</reference>
<evidence type="ECO:0000313" key="3">
    <source>
        <dbReference type="Proteomes" id="UP000276133"/>
    </source>
</evidence>
<organism evidence="2 3">
    <name type="scientific">Brachionus plicatilis</name>
    <name type="common">Marine rotifer</name>
    <name type="synonym">Brachionus muelleri</name>
    <dbReference type="NCBI Taxonomy" id="10195"/>
    <lineage>
        <taxon>Eukaryota</taxon>
        <taxon>Metazoa</taxon>
        <taxon>Spiralia</taxon>
        <taxon>Gnathifera</taxon>
        <taxon>Rotifera</taxon>
        <taxon>Eurotatoria</taxon>
        <taxon>Monogononta</taxon>
        <taxon>Pseudotrocha</taxon>
        <taxon>Ploima</taxon>
        <taxon>Brachionidae</taxon>
        <taxon>Brachionus</taxon>
    </lineage>
</organism>
<proteinExistence type="predicted"/>
<dbReference type="AlphaFoldDB" id="A0A3M7R140"/>
<feature type="chain" id="PRO_5017981373" evidence="1">
    <location>
        <begin position="18"/>
        <end position="146"/>
    </location>
</feature>
<sequence length="146" mass="16849">MNKLTVLFLFQIGICLSFPSKNERYIFEIEDLKLENIKGSNVFPNSFSMDLNQYANDISGSFNMVDDYLIPPVSHLKNGRLQRIAFESNSDHQTYREKSGKGFATLFKRNGQIKAYARFFESENGHLELLPSLKQENGKNSHILHR</sequence>
<name>A0A3M7R140_BRAPC</name>
<gene>
    <name evidence="2" type="ORF">BpHYR1_033714</name>
</gene>